<dbReference type="EMBL" id="OZ020104">
    <property type="protein sequence ID" value="CAK9278449.1"/>
    <property type="molecule type" value="Genomic_DNA"/>
</dbReference>
<dbReference type="SMART" id="SM00225">
    <property type="entry name" value="BTB"/>
    <property type="match status" value="1"/>
</dbReference>
<feature type="domain" description="BTB" evidence="3">
    <location>
        <begin position="24"/>
        <end position="91"/>
    </location>
</feature>
<evidence type="ECO:0000256" key="2">
    <source>
        <dbReference type="ARBA" id="ARBA00022786"/>
    </source>
</evidence>
<keyword evidence="2" id="KW-0833">Ubl conjugation pathway</keyword>
<dbReference type="Pfam" id="PF00651">
    <property type="entry name" value="BTB"/>
    <property type="match status" value="1"/>
</dbReference>
<protein>
    <recommendedName>
        <fullName evidence="7">BTB/POZ domain-containing protein</fullName>
    </recommendedName>
</protein>
<keyword evidence="6" id="KW-1185">Reference proteome</keyword>
<sequence>MQMAKKEAGFSTWLQRVRRTGEFSDVKVCVNGDVFRLHMLPLLNASAYFRNLPSSSNGSPSLSKDGSTRIINITDFPGGVEGFSAIADFCYLVKPNYTIQNVAAIRAAAEFLGVVDVLESTKKFLYANIFVQWQASVSFLRHYRRLGSPVDEYVEIRCMKVIVVACAKAFGETKHLTAPMFLASRTPGNQQTSPCQTSTEILVQMSSLPDSYASEVIDALVDAEVNLNLKCRQGRSVRSWLNSLIDDNCQTDRARCWVVLCLSRMLIAGAPENQPWMELSSQYWCTLLEHVDHLMTLVDGAMKMRLSDVKKVLEHRIGVSLDELDDYLHCYRFRPETLMSMINYYVDEADPDQQSLEEVAGEVDGFLWNYAETGSIAPDIFLSLFKAFPASCRESHDTTYASIEKLLAKRTDCSSEDRQQLWRLVDPSKLSPAVNEAALNNPGFLSQPHILESVLQHHSEELSNVDVNDGQNLRHIMQKVINASLKLLEESSRHSNEIVAAEPVCRPARRQTARQL</sequence>
<gene>
    <name evidence="5" type="ORF">CSSPJE1EN1_LOCUS23927</name>
</gene>
<dbReference type="InterPro" id="IPR000210">
    <property type="entry name" value="BTB/POZ_dom"/>
</dbReference>
<evidence type="ECO:0008006" key="7">
    <source>
        <dbReference type="Google" id="ProtNLM"/>
    </source>
</evidence>
<dbReference type="Proteomes" id="UP001497444">
    <property type="component" value="Chromosome 9"/>
</dbReference>
<organism evidence="5 6">
    <name type="scientific">Sphagnum jensenii</name>
    <dbReference type="NCBI Taxonomy" id="128206"/>
    <lineage>
        <taxon>Eukaryota</taxon>
        <taxon>Viridiplantae</taxon>
        <taxon>Streptophyta</taxon>
        <taxon>Embryophyta</taxon>
        <taxon>Bryophyta</taxon>
        <taxon>Sphagnophytina</taxon>
        <taxon>Sphagnopsida</taxon>
        <taxon>Sphagnales</taxon>
        <taxon>Sphagnaceae</taxon>
        <taxon>Sphagnum</taxon>
    </lineage>
</organism>
<comment type="pathway">
    <text evidence="1">Protein modification; protein ubiquitination.</text>
</comment>
<dbReference type="PROSITE" id="PS50097">
    <property type="entry name" value="BTB"/>
    <property type="match status" value="1"/>
</dbReference>
<feature type="domain" description="NPH3" evidence="4">
    <location>
        <begin position="313"/>
        <end position="459"/>
    </location>
</feature>
<dbReference type="InterPro" id="IPR043454">
    <property type="entry name" value="NPH3/RPT2-like"/>
</dbReference>
<dbReference type="SUPFAM" id="SSF54695">
    <property type="entry name" value="POZ domain"/>
    <property type="match status" value="1"/>
</dbReference>
<dbReference type="InterPro" id="IPR011333">
    <property type="entry name" value="SKP1/BTB/POZ_sf"/>
</dbReference>
<proteinExistence type="predicted"/>
<dbReference type="PANTHER" id="PTHR32370">
    <property type="entry name" value="OS12G0117600 PROTEIN"/>
    <property type="match status" value="1"/>
</dbReference>
<evidence type="ECO:0000313" key="5">
    <source>
        <dbReference type="EMBL" id="CAK9278449.1"/>
    </source>
</evidence>
<dbReference type="Pfam" id="PF03000">
    <property type="entry name" value="NPH3"/>
    <property type="match status" value="1"/>
</dbReference>
<evidence type="ECO:0000259" key="3">
    <source>
        <dbReference type="PROSITE" id="PS50097"/>
    </source>
</evidence>
<accession>A0ABP0XH38</accession>
<reference evidence="5" key="1">
    <citation type="submission" date="2024-02" db="EMBL/GenBank/DDBJ databases">
        <authorList>
            <consortium name="ELIXIR-Norway"/>
            <consortium name="Elixir Norway"/>
        </authorList>
    </citation>
    <scope>NUCLEOTIDE SEQUENCE</scope>
</reference>
<dbReference type="InterPro" id="IPR027356">
    <property type="entry name" value="NPH3_dom"/>
</dbReference>
<dbReference type="Gene3D" id="3.30.710.10">
    <property type="entry name" value="Potassium Channel Kv1.1, Chain A"/>
    <property type="match status" value="1"/>
</dbReference>
<evidence type="ECO:0000313" key="6">
    <source>
        <dbReference type="Proteomes" id="UP001497444"/>
    </source>
</evidence>
<evidence type="ECO:0000259" key="4">
    <source>
        <dbReference type="PROSITE" id="PS51649"/>
    </source>
</evidence>
<name>A0ABP0XH38_9BRYO</name>
<dbReference type="PROSITE" id="PS51649">
    <property type="entry name" value="NPH3"/>
    <property type="match status" value="1"/>
</dbReference>
<evidence type="ECO:0000256" key="1">
    <source>
        <dbReference type="ARBA" id="ARBA00004906"/>
    </source>
</evidence>